<dbReference type="OrthoDB" id="2941850at2"/>
<evidence type="ECO:0000259" key="2">
    <source>
        <dbReference type="Pfam" id="PF23843"/>
    </source>
</evidence>
<dbReference type="STRING" id="1459.AF332_20605"/>
<dbReference type="InterPro" id="IPR055634">
    <property type="entry name" value="DUF7210"/>
</dbReference>
<feature type="domain" description="DUF7210" evidence="2">
    <location>
        <begin position="1"/>
        <end position="36"/>
    </location>
</feature>
<evidence type="ECO:0000256" key="1">
    <source>
        <dbReference type="SAM" id="MobiDB-lite"/>
    </source>
</evidence>
<protein>
    <recommendedName>
        <fullName evidence="2">DUF7210 domain-containing protein</fullName>
    </recommendedName>
</protein>
<evidence type="ECO:0000313" key="4">
    <source>
        <dbReference type="Proteomes" id="UP000037109"/>
    </source>
</evidence>
<name>A0A0M0GHQ0_SPOGL</name>
<evidence type="ECO:0000313" key="3">
    <source>
        <dbReference type="EMBL" id="KON88951.1"/>
    </source>
</evidence>
<comment type="caution">
    <text evidence="3">The sequence shown here is derived from an EMBL/GenBank/DDBJ whole genome shotgun (WGS) entry which is preliminary data.</text>
</comment>
<sequence length="63" mass="7192">MEVKLKGKVKHNGKWYDADATIKVKQEEGDRLVKMRAAEEIESAKKSDEDTAGEKKKSKKDKE</sequence>
<gene>
    <name evidence="3" type="ORF">AF332_20605</name>
</gene>
<reference evidence="4" key="1">
    <citation type="submission" date="2015-07" db="EMBL/GenBank/DDBJ databases">
        <title>Fjat-10036 dsm4.</title>
        <authorList>
            <person name="Liu B."/>
            <person name="Wang J."/>
            <person name="Zhu Y."/>
            <person name="Liu G."/>
            <person name="Chen Q."/>
            <person name="Chen Z."/>
            <person name="Lan J."/>
            <person name="Che J."/>
            <person name="Ge C."/>
            <person name="Shi H."/>
            <person name="Pan Z."/>
            <person name="Liu X."/>
        </authorList>
    </citation>
    <scope>NUCLEOTIDE SEQUENCE [LARGE SCALE GENOMIC DNA]</scope>
    <source>
        <strain evidence="4">DSM 4</strain>
    </source>
</reference>
<dbReference type="AlphaFoldDB" id="A0A0M0GHQ0"/>
<dbReference type="RefSeq" id="WP_053436340.1">
    <property type="nucleotide sequence ID" value="NZ_LGUF01000007.1"/>
</dbReference>
<proteinExistence type="predicted"/>
<organism evidence="3 4">
    <name type="scientific">Sporosarcina globispora</name>
    <name type="common">Bacillus globisporus</name>
    <dbReference type="NCBI Taxonomy" id="1459"/>
    <lineage>
        <taxon>Bacteria</taxon>
        <taxon>Bacillati</taxon>
        <taxon>Bacillota</taxon>
        <taxon>Bacilli</taxon>
        <taxon>Bacillales</taxon>
        <taxon>Caryophanaceae</taxon>
        <taxon>Sporosarcina</taxon>
    </lineage>
</organism>
<dbReference type="Pfam" id="PF23843">
    <property type="entry name" value="DUF7210"/>
    <property type="match status" value="1"/>
</dbReference>
<accession>A0A0M0GHQ0</accession>
<keyword evidence="4" id="KW-1185">Reference proteome</keyword>
<feature type="region of interest" description="Disordered" evidence="1">
    <location>
        <begin position="40"/>
        <end position="63"/>
    </location>
</feature>
<dbReference type="PATRIC" id="fig|1459.3.peg.4547"/>
<dbReference type="Proteomes" id="UP000037109">
    <property type="component" value="Unassembled WGS sequence"/>
</dbReference>
<dbReference type="EMBL" id="LGUF01000007">
    <property type="protein sequence ID" value="KON88951.1"/>
    <property type="molecule type" value="Genomic_DNA"/>
</dbReference>